<dbReference type="AlphaFoldDB" id="A0A1G6GWL1"/>
<organism evidence="1 2">
    <name type="scientific">Acinetobacter kookii</name>
    <dbReference type="NCBI Taxonomy" id="1226327"/>
    <lineage>
        <taxon>Bacteria</taxon>
        <taxon>Pseudomonadati</taxon>
        <taxon>Pseudomonadota</taxon>
        <taxon>Gammaproteobacteria</taxon>
        <taxon>Moraxellales</taxon>
        <taxon>Moraxellaceae</taxon>
        <taxon>Acinetobacter</taxon>
    </lineage>
</organism>
<sequence>MKAVPAHKPEMPKMTLCSIPDKYIQAPIKTFIAPNQAAQSCLVSQEKMP</sequence>
<evidence type="ECO:0000313" key="1">
    <source>
        <dbReference type="EMBL" id="SDB86417.1"/>
    </source>
</evidence>
<name>A0A1G6GWL1_9GAMM</name>
<protein>
    <submittedName>
        <fullName evidence="1">Uncharacterized protein</fullName>
    </submittedName>
</protein>
<proteinExistence type="predicted"/>
<evidence type="ECO:0000313" key="2">
    <source>
        <dbReference type="Proteomes" id="UP000243468"/>
    </source>
</evidence>
<keyword evidence="2" id="KW-1185">Reference proteome</keyword>
<dbReference type="EMBL" id="FMYO01000001">
    <property type="protein sequence ID" value="SDB86417.1"/>
    <property type="molecule type" value="Genomic_DNA"/>
</dbReference>
<gene>
    <name evidence="1" type="ORF">SAMN05421732_101439</name>
</gene>
<accession>A0A1G6GWL1</accession>
<dbReference type="Proteomes" id="UP000243468">
    <property type="component" value="Unassembled WGS sequence"/>
</dbReference>
<reference evidence="2" key="1">
    <citation type="submission" date="2016-09" db="EMBL/GenBank/DDBJ databases">
        <authorList>
            <person name="Varghese N."/>
            <person name="Submissions S."/>
        </authorList>
    </citation>
    <scope>NUCLEOTIDE SEQUENCE [LARGE SCALE GENOMIC DNA]</scope>
    <source>
        <strain evidence="2">ANC 4667</strain>
    </source>
</reference>